<reference evidence="1" key="1">
    <citation type="submission" date="2018-05" db="EMBL/GenBank/DDBJ databases">
        <title>Draft genome of Mucuna pruriens seed.</title>
        <authorList>
            <person name="Nnadi N.E."/>
            <person name="Vos R."/>
            <person name="Hasami M.H."/>
            <person name="Devisetty U.K."/>
            <person name="Aguiy J.C."/>
        </authorList>
    </citation>
    <scope>NUCLEOTIDE SEQUENCE [LARGE SCALE GENOMIC DNA]</scope>
    <source>
        <strain evidence="1">JCA_2017</strain>
    </source>
</reference>
<accession>A0A371GT69</accession>
<gene>
    <name evidence="1" type="ORF">CR513_24072</name>
</gene>
<protein>
    <submittedName>
        <fullName evidence="1">Uncharacterized protein</fullName>
    </submittedName>
</protein>
<sequence>MVGLGETFPRRLKIDFGAHELGGRRPAMMSITQNQVASSTNNSEEDTLQQLMHAVTSLQAHSEEQSKLSAKVEQCQMEAEERHRIVEERYRETLRMAKEREEELRPVKATMEKSARLLPTVSPASFWAQPFNEEIDQTPIPQSFQELVMEPFDGTQDPHTHLQAFQTQMYISGGDDRLNC</sequence>
<proteinExistence type="predicted"/>
<organism evidence="1 2">
    <name type="scientific">Mucuna pruriens</name>
    <name type="common">Velvet bean</name>
    <name type="synonym">Dolichos pruriens</name>
    <dbReference type="NCBI Taxonomy" id="157652"/>
    <lineage>
        <taxon>Eukaryota</taxon>
        <taxon>Viridiplantae</taxon>
        <taxon>Streptophyta</taxon>
        <taxon>Embryophyta</taxon>
        <taxon>Tracheophyta</taxon>
        <taxon>Spermatophyta</taxon>
        <taxon>Magnoliopsida</taxon>
        <taxon>eudicotyledons</taxon>
        <taxon>Gunneridae</taxon>
        <taxon>Pentapetalae</taxon>
        <taxon>rosids</taxon>
        <taxon>fabids</taxon>
        <taxon>Fabales</taxon>
        <taxon>Fabaceae</taxon>
        <taxon>Papilionoideae</taxon>
        <taxon>50 kb inversion clade</taxon>
        <taxon>NPAAA clade</taxon>
        <taxon>indigoferoid/millettioid clade</taxon>
        <taxon>Phaseoleae</taxon>
        <taxon>Mucuna</taxon>
    </lineage>
</organism>
<evidence type="ECO:0000313" key="2">
    <source>
        <dbReference type="Proteomes" id="UP000257109"/>
    </source>
</evidence>
<keyword evidence="2" id="KW-1185">Reference proteome</keyword>
<dbReference type="AlphaFoldDB" id="A0A371GT69"/>
<name>A0A371GT69_MUCPR</name>
<dbReference type="Proteomes" id="UP000257109">
    <property type="component" value="Unassembled WGS sequence"/>
</dbReference>
<dbReference type="EMBL" id="QJKJ01004565">
    <property type="protein sequence ID" value="RDX93633.1"/>
    <property type="molecule type" value="Genomic_DNA"/>
</dbReference>
<comment type="caution">
    <text evidence="1">The sequence shown here is derived from an EMBL/GenBank/DDBJ whole genome shotgun (WGS) entry which is preliminary data.</text>
</comment>
<feature type="non-terminal residue" evidence="1">
    <location>
        <position position="1"/>
    </location>
</feature>
<evidence type="ECO:0000313" key="1">
    <source>
        <dbReference type="EMBL" id="RDX93633.1"/>
    </source>
</evidence>